<dbReference type="EMBL" id="KZ825111">
    <property type="protein sequence ID" value="PYI22292.1"/>
    <property type="molecule type" value="Genomic_DNA"/>
</dbReference>
<dbReference type="OMA" id="ERWKESP"/>
<dbReference type="SMART" id="SM00355">
    <property type="entry name" value="ZnF_C2H2"/>
    <property type="match status" value="3"/>
</dbReference>
<keyword evidence="4" id="KW-1185">Reference proteome</keyword>
<evidence type="ECO:0000313" key="4">
    <source>
        <dbReference type="Proteomes" id="UP000249829"/>
    </source>
</evidence>
<reference evidence="3 4" key="1">
    <citation type="submission" date="2018-02" db="EMBL/GenBank/DDBJ databases">
        <title>The genomes of Aspergillus section Nigri reveals drivers in fungal speciation.</title>
        <authorList>
            <consortium name="DOE Joint Genome Institute"/>
            <person name="Vesth T.C."/>
            <person name="Nybo J."/>
            <person name="Theobald S."/>
            <person name="Brandl J."/>
            <person name="Frisvad J.C."/>
            <person name="Nielsen K.F."/>
            <person name="Lyhne E.K."/>
            <person name="Kogle M.E."/>
            <person name="Kuo A."/>
            <person name="Riley R."/>
            <person name="Clum A."/>
            <person name="Nolan M."/>
            <person name="Lipzen A."/>
            <person name="Salamov A."/>
            <person name="Henrissat B."/>
            <person name="Wiebenga A."/>
            <person name="De vries R.P."/>
            <person name="Grigoriev I.V."/>
            <person name="Mortensen U.H."/>
            <person name="Andersen M.R."/>
            <person name="Baker S.E."/>
        </authorList>
    </citation>
    <scope>NUCLEOTIDE SEQUENCE [LARGE SCALE GENOMIC DNA]</scope>
    <source>
        <strain evidence="3 4">CBS 115571</strain>
    </source>
</reference>
<sequence>MGLDPPDSWWQFVETDANTSVFPLESESLPAHENSVDATLTNNHDLFDACGISYASLVDYAFLQPPSDQTNRIDPLKYDSPQSSIRPSLLANVGSRETTSSPSAPIYSTEFQRGLPRRRSRYLIQEIDRRAAATYIPPVSNPADPLERWKNSPPEAEAASLSSIRNALENTPTDSGASRGPAPGLHPDDLFQAPRRAASRAASTVSGDSATSASSYRSNRSQISVRSHGSQSGSDRPNAGIQKKQGSIGRKKRSSANNPRIFCCTFCCDKFKSKYDWVRHEKSLHLDLENWSCAPFGGSVILPSTGRTHCAYCNQLDPTPTHLEQHNHGACQQQTRTFRRKDHLFQHLRLVHRLETMPLTDGWKNVATNFSSRCGFCDSRMTSWDDRADHLTMHFRQGCTMAQWKGDHEFPPDIAVQVRHSVPPYLLDFESRTFVPFSATNGAVNDHLSQMLSRASFRNALGEPKTPPDPGALQPELPQLDCYTEVLTRHLSHFAREMMSSGVVPTDQMFQSEARRMMFGSEDQWDQTLADVPEWLARFRREQGNDGTLHA</sequence>
<dbReference type="InterPro" id="IPR013087">
    <property type="entry name" value="Znf_C2H2_type"/>
</dbReference>
<organism evidence="3 4">
    <name type="scientific">Aspergillus violaceofuscus (strain CBS 115571)</name>
    <dbReference type="NCBI Taxonomy" id="1450538"/>
    <lineage>
        <taxon>Eukaryota</taxon>
        <taxon>Fungi</taxon>
        <taxon>Dikarya</taxon>
        <taxon>Ascomycota</taxon>
        <taxon>Pezizomycotina</taxon>
        <taxon>Eurotiomycetes</taxon>
        <taxon>Eurotiomycetidae</taxon>
        <taxon>Eurotiales</taxon>
        <taxon>Aspergillaceae</taxon>
        <taxon>Aspergillus</taxon>
    </lineage>
</organism>
<evidence type="ECO:0000256" key="1">
    <source>
        <dbReference type="SAM" id="MobiDB-lite"/>
    </source>
</evidence>
<dbReference type="AlphaFoldDB" id="A0A2V5HIB9"/>
<gene>
    <name evidence="3" type="ORF">BO99DRAFT_326277</name>
</gene>
<feature type="domain" description="C2H2-type" evidence="2">
    <location>
        <begin position="263"/>
        <end position="285"/>
    </location>
</feature>
<dbReference type="STRING" id="1450538.A0A2V5HIB9"/>
<proteinExistence type="predicted"/>
<feature type="region of interest" description="Disordered" evidence="1">
    <location>
        <begin position="135"/>
        <end position="255"/>
    </location>
</feature>
<feature type="compositionally biased region" description="Polar residues" evidence="1">
    <location>
        <begin position="164"/>
        <end position="176"/>
    </location>
</feature>
<evidence type="ECO:0000259" key="2">
    <source>
        <dbReference type="PROSITE" id="PS00028"/>
    </source>
</evidence>
<feature type="compositionally biased region" description="Low complexity" evidence="1">
    <location>
        <begin position="152"/>
        <end position="163"/>
    </location>
</feature>
<dbReference type="PROSITE" id="PS00028">
    <property type="entry name" value="ZINC_FINGER_C2H2_1"/>
    <property type="match status" value="1"/>
</dbReference>
<evidence type="ECO:0000313" key="3">
    <source>
        <dbReference type="EMBL" id="PYI22292.1"/>
    </source>
</evidence>
<feature type="region of interest" description="Disordered" evidence="1">
    <location>
        <begin position="92"/>
        <end position="111"/>
    </location>
</feature>
<protein>
    <recommendedName>
        <fullName evidence="2">C2H2-type domain-containing protein</fullName>
    </recommendedName>
</protein>
<dbReference type="Proteomes" id="UP000249829">
    <property type="component" value="Unassembled WGS sequence"/>
</dbReference>
<name>A0A2V5HIB9_ASPV1</name>
<feature type="compositionally biased region" description="Low complexity" evidence="1">
    <location>
        <begin position="193"/>
        <end position="203"/>
    </location>
</feature>
<accession>A0A2V5HIB9</accession>
<feature type="compositionally biased region" description="Polar residues" evidence="1">
    <location>
        <begin position="204"/>
        <end position="235"/>
    </location>
</feature>